<feature type="transmembrane region" description="Helical" evidence="8">
    <location>
        <begin position="40"/>
        <end position="61"/>
    </location>
</feature>
<organism evidence="9 10">
    <name type="scientific">Sporosarcina quadrami</name>
    <dbReference type="NCBI Taxonomy" id="2762234"/>
    <lineage>
        <taxon>Bacteria</taxon>
        <taxon>Bacillati</taxon>
        <taxon>Bacillota</taxon>
        <taxon>Bacilli</taxon>
        <taxon>Bacillales</taxon>
        <taxon>Caryophanaceae</taxon>
        <taxon>Sporosarcina</taxon>
    </lineage>
</organism>
<evidence type="ECO:0000256" key="6">
    <source>
        <dbReference type="ARBA" id="ARBA00022989"/>
    </source>
</evidence>
<reference evidence="9 10" key="1">
    <citation type="submission" date="2020-08" db="EMBL/GenBank/DDBJ databases">
        <title>A Genomic Blueprint of the Chicken Gut Microbiome.</title>
        <authorList>
            <person name="Gilroy R."/>
            <person name="Ravi A."/>
            <person name="Getino M."/>
            <person name="Pursley I."/>
            <person name="Horton D.L."/>
            <person name="Alikhan N.-F."/>
            <person name="Baker D."/>
            <person name="Gharbi K."/>
            <person name="Hall N."/>
            <person name="Watson M."/>
            <person name="Adriaenssens E.M."/>
            <person name="Foster-Nyarko E."/>
            <person name="Jarju S."/>
            <person name="Secka A."/>
            <person name="Antonio M."/>
            <person name="Oren A."/>
            <person name="Chaudhuri R."/>
            <person name="La Ragione R.M."/>
            <person name="Hildebrand F."/>
            <person name="Pallen M.J."/>
        </authorList>
    </citation>
    <scope>NUCLEOTIDE SEQUENCE [LARGE SCALE GENOMIC DNA]</scope>
    <source>
        <strain evidence="9 10">Sa2YVA2</strain>
    </source>
</reference>
<evidence type="ECO:0000256" key="5">
    <source>
        <dbReference type="ARBA" id="ARBA00022692"/>
    </source>
</evidence>
<comment type="similarity">
    <text evidence="2">Belongs to the amino acid-polyamine-organocation (APC) superfamily. Spore germination protein (SGP) (TC 2.A.3.9) family.</text>
</comment>
<keyword evidence="10" id="KW-1185">Reference proteome</keyword>
<protein>
    <submittedName>
        <fullName evidence="9">Endospore germination permease</fullName>
    </submittedName>
</protein>
<feature type="transmembrane region" description="Helical" evidence="8">
    <location>
        <begin position="271"/>
        <end position="290"/>
    </location>
</feature>
<comment type="subcellular location">
    <subcellularLocation>
        <location evidence="1">Membrane</location>
        <topology evidence="1">Multi-pass membrane protein</topology>
    </subcellularLocation>
</comment>
<evidence type="ECO:0000256" key="4">
    <source>
        <dbReference type="ARBA" id="ARBA00022544"/>
    </source>
</evidence>
<dbReference type="Proteomes" id="UP000626786">
    <property type="component" value="Unassembled WGS sequence"/>
</dbReference>
<dbReference type="NCBIfam" id="TIGR00912">
    <property type="entry name" value="2A0309"/>
    <property type="match status" value="1"/>
</dbReference>
<accession>A0ABR8UAG8</accession>
<proteinExistence type="inferred from homology"/>
<feature type="transmembrane region" description="Helical" evidence="8">
    <location>
        <begin position="142"/>
        <end position="166"/>
    </location>
</feature>
<keyword evidence="3" id="KW-0813">Transport</keyword>
<feature type="transmembrane region" description="Helical" evidence="8">
    <location>
        <begin position="7"/>
        <end position="28"/>
    </location>
</feature>
<feature type="transmembrane region" description="Helical" evidence="8">
    <location>
        <begin position="332"/>
        <end position="355"/>
    </location>
</feature>
<keyword evidence="6 8" id="KW-1133">Transmembrane helix</keyword>
<dbReference type="InterPro" id="IPR004761">
    <property type="entry name" value="Spore_GerAB"/>
</dbReference>
<comment type="caution">
    <text evidence="9">The sequence shown here is derived from an EMBL/GenBank/DDBJ whole genome shotgun (WGS) entry which is preliminary data.</text>
</comment>
<dbReference type="PANTHER" id="PTHR34975:SF2">
    <property type="entry name" value="SPORE GERMINATION PROTEIN A2"/>
    <property type="match status" value="1"/>
</dbReference>
<evidence type="ECO:0000256" key="7">
    <source>
        <dbReference type="ARBA" id="ARBA00023136"/>
    </source>
</evidence>
<feature type="transmembrane region" description="Helical" evidence="8">
    <location>
        <begin position="118"/>
        <end position="135"/>
    </location>
</feature>
<feature type="transmembrane region" description="Helical" evidence="8">
    <location>
        <begin position="186"/>
        <end position="203"/>
    </location>
</feature>
<feature type="transmembrane region" description="Helical" evidence="8">
    <location>
        <begin position="302"/>
        <end position="320"/>
    </location>
</feature>
<keyword evidence="7 8" id="KW-0472">Membrane</keyword>
<evidence type="ECO:0000256" key="2">
    <source>
        <dbReference type="ARBA" id="ARBA00007998"/>
    </source>
</evidence>
<dbReference type="PANTHER" id="PTHR34975">
    <property type="entry name" value="SPORE GERMINATION PROTEIN A2"/>
    <property type="match status" value="1"/>
</dbReference>
<gene>
    <name evidence="9" type="ORF">H9649_10395</name>
</gene>
<evidence type="ECO:0000313" key="9">
    <source>
        <dbReference type="EMBL" id="MBD7984996.1"/>
    </source>
</evidence>
<feature type="transmembrane region" description="Helical" evidence="8">
    <location>
        <begin position="81"/>
        <end position="103"/>
    </location>
</feature>
<sequence length="365" mass="41388">MNKIGSISVLHVIFLSMTVIGLKNHVTILPPLLQGAGRDSWMSVIGASVLIFPWIFLLMYIHKKTNQERLGDWLYNKVGKVASTVIRYVVAIFLLIIAAFTLAETLQWIMGTFLPKTPMLLLLIVYTTLCILIASTNLQTIVIVNALVLFFVVVLGFFVAITNIQVKDYELLLPMLEHGMKPVFKSIVYPASGFVELLLLLFIQHKVKSRFRWYHFAIILFILMGLTLGPITGAITEFGPDEAAKQRYPAYEEWGLVSIGRFIEHIDFLSIYQWLTGAFVRVGLILYIAADLLKMTGDKQRIWKVIAPAFFFICASLFLMNDHVFIRIKGEFLLLSTFLFMFLLSLLLAIIVAISSKSSKKRLTK</sequence>
<dbReference type="EMBL" id="JACSQN010000008">
    <property type="protein sequence ID" value="MBD7984996.1"/>
    <property type="molecule type" value="Genomic_DNA"/>
</dbReference>
<keyword evidence="5 8" id="KW-0812">Transmembrane</keyword>
<keyword evidence="4" id="KW-0309">Germination</keyword>
<evidence type="ECO:0000256" key="8">
    <source>
        <dbReference type="SAM" id="Phobius"/>
    </source>
</evidence>
<evidence type="ECO:0000313" key="10">
    <source>
        <dbReference type="Proteomes" id="UP000626786"/>
    </source>
</evidence>
<evidence type="ECO:0000256" key="3">
    <source>
        <dbReference type="ARBA" id="ARBA00022448"/>
    </source>
</evidence>
<evidence type="ECO:0000256" key="1">
    <source>
        <dbReference type="ARBA" id="ARBA00004141"/>
    </source>
</evidence>
<dbReference type="RefSeq" id="WP_191694718.1">
    <property type="nucleotide sequence ID" value="NZ_JACSQN010000008.1"/>
</dbReference>
<dbReference type="Pfam" id="PF03845">
    <property type="entry name" value="Spore_permease"/>
    <property type="match status" value="1"/>
</dbReference>
<name>A0ABR8UAG8_9BACL</name>
<feature type="transmembrane region" description="Helical" evidence="8">
    <location>
        <begin position="215"/>
        <end position="235"/>
    </location>
</feature>